<evidence type="ECO:0000313" key="2">
    <source>
        <dbReference type="EMBL" id="KAK8480732.1"/>
    </source>
</evidence>
<dbReference type="InterPro" id="IPR002156">
    <property type="entry name" value="RNaseH_domain"/>
</dbReference>
<sequence length="103" mass="11915">MMAWSIGVSRFIVEIDSVDALNVIRRYKEGKVTFSLVPCIVSIINRAWSKEFTHILCEGNKLADCMAKFVNFDDFLCRHFLAPPKAVEMQYEEDRYDEAMKGD</sequence>
<name>A0ABR1ZJK7_9ROSI</name>
<feature type="domain" description="RNase H type-1" evidence="1">
    <location>
        <begin position="2"/>
        <end position="69"/>
    </location>
</feature>
<protein>
    <recommendedName>
        <fullName evidence="1">RNase H type-1 domain-containing protein</fullName>
    </recommendedName>
</protein>
<dbReference type="Proteomes" id="UP001396334">
    <property type="component" value="Unassembled WGS sequence"/>
</dbReference>
<proteinExistence type="predicted"/>
<keyword evidence="3" id="KW-1185">Reference proteome</keyword>
<reference evidence="2 3" key="1">
    <citation type="journal article" date="2024" name="G3 (Bethesda)">
        <title>Genome assembly of Hibiscus sabdariffa L. provides insights into metabolisms of medicinal natural products.</title>
        <authorList>
            <person name="Kim T."/>
        </authorList>
    </citation>
    <scope>NUCLEOTIDE SEQUENCE [LARGE SCALE GENOMIC DNA]</scope>
    <source>
        <strain evidence="2">TK-2024</strain>
        <tissue evidence="2">Old leaves</tissue>
    </source>
</reference>
<evidence type="ECO:0000313" key="3">
    <source>
        <dbReference type="Proteomes" id="UP001396334"/>
    </source>
</evidence>
<dbReference type="InterPro" id="IPR044730">
    <property type="entry name" value="RNase_H-like_dom_plant"/>
</dbReference>
<organism evidence="2 3">
    <name type="scientific">Hibiscus sabdariffa</name>
    <name type="common">roselle</name>
    <dbReference type="NCBI Taxonomy" id="183260"/>
    <lineage>
        <taxon>Eukaryota</taxon>
        <taxon>Viridiplantae</taxon>
        <taxon>Streptophyta</taxon>
        <taxon>Embryophyta</taxon>
        <taxon>Tracheophyta</taxon>
        <taxon>Spermatophyta</taxon>
        <taxon>Magnoliopsida</taxon>
        <taxon>eudicotyledons</taxon>
        <taxon>Gunneridae</taxon>
        <taxon>Pentapetalae</taxon>
        <taxon>rosids</taxon>
        <taxon>malvids</taxon>
        <taxon>Malvales</taxon>
        <taxon>Malvaceae</taxon>
        <taxon>Malvoideae</taxon>
        <taxon>Hibiscus</taxon>
    </lineage>
</organism>
<dbReference type="Pfam" id="PF13456">
    <property type="entry name" value="RVT_3"/>
    <property type="match status" value="1"/>
</dbReference>
<dbReference type="EMBL" id="JBBPBN010000996">
    <property type="protein sequence ID" value="KAK8480732.1"/>
    <property type="molecule type" value="Genomic_DNA"/>
</dbReference>
<evidence type="ECO:0000259" key="1">
    <source>
        <dbReference type="Pfam" id="PF13456"/>
    </source>
</evidence>
<accession>A0ABR1ZJK7</accession>
<gene>
    <name evidence="2" type="ORF">V6N11_084372</name>
</gene>
<comment type="caution">
    <text evidence="2">The sequence shown here is derived from an EMBL/GenBank/DDBJ whole genome shotgun (WGS) entry which is preliminary data.</text>
</comment>
<dbReference type="CDD" id="cd06222">
    <property type="entry name" value="RNase_H_like"/>
    <property type="match status" value="1"/>
</dbReference>